<name>A0A8X7Q6A7_BRACI</name>
<accession>A0A8X7Q6A7</accession>
<reference evidence="2 3" key="1">
    <citation type="submission" date="2020-02" db="EMBL/GenBank/DDBJ databases">
        <authorList>
            <person name="Ma Q."/>
            <person name="Huang Y."/>
            <person name="Song X."/>
            <person name="Pei D."/>
        </authorList>
    </citation>
    <scope>NUCLEOTIDE SEQUENCE [LARGE SCALE GENOMIC DNA]</scope>
    <source>
        <strain evidence="2">Sxm20200214</strain>
        <tissue evidence="2">Leaf</tissue>
    </source>
</reference>
<evidence type="ECO:0000313" key="3">
    <source>
        <dbReference type="Proteomes" id="UP000886595"/>
    </source>
</evidence>
<feature type="region of interest" description="Disordered" evidence="1">
    <location>
        <begin position="160"/>
        <end position="180"/>
    </location>
</feature>
<dbReference type="Proteomes" id="UP000886595">
    <property type="component" value="Unassembled WGS sequence"/>
</dbReference>
<proteinExistence type="predicted"/>
<sequence>MVNKIKSHEKSQRLESRAFLCQGQGQFRAMKVKMKFRFLYKCYETFCDKIHVSFCERLQELFDYFPGEVPTSASVVPALRVIKLRNLPRLRRLCSQEESWGCLEHVEVISCNLLRNLPISANDAMESKKETLQPRFIAAGNIPTGSLGMSCYQSSNTIEEASPISTLPESQAEELPVATM</sequence>
<dbReference type="OrthoDB" id="1701954at2759"/>
<evidence type="ECO:0000313" key="2">
    <source>
        <dbReference type="EMBL" id="KAG2263095.1"/>
    </source>
</evidence>
<gene>
    <name evidence="2" type="ORF">Bca52824_070174</name>
</gene>
<dbReference type="EMBL" id="JAAMPC010000014">
    <property type="protein sequence ID" value="KAG2263095.1"/>
    <property type="molecule type" value="Genomic_DNA"/>
</dbReference>
<keyword evidence="3" id="KW-1185">Reference proteome</keyword>
<dbReference type="AlphaFoldDB" id="A0A8X7Q6A7"/>
<evidence type="ECO:0008006" key="4">
    <source>
        <dbReference type="Google" id="ProtNLM"/>
    </source>
</evidence>
<evidence type="ECO:0000256" key="1">
    <source>
        <dbReference type="SAM" id="MobiDB-lite"/>
    </source>
</evidence>
<organism evidence="2 3">
    <name type="scientific">Brassica carinata</name>
    <name type="common">Ethiopian mustard</name>
    <name type="synonym">Abyssinian cabbage</name>
    <dbReference type="NCBI Taxonomy" id="52824"/>
    <lineage>
        <taxon>Eukaryota</taxon>
        <taxon>Viridiplantae</taxon>
        <taxon>Streptophyta</taxon>
        <taxon>Embryophyta</taxon>
        <taxon>Tracheophyta</taxon>
        <taxon>Spermatophyta</taxon>
        <taxon>Magnoliopsida</taxon>
        <taxon>eudicotyledons</taxon>
        <taxon>Gunneridae</taxon>
        <taxon>Pentapetalae</taxon>
        <taxon>rosids</taxon>
        <taxon>malvids</taxon>
        <taxon>Brassicales</taxon>
        <taxon>Brassicaceae</taxon>
        <taxon>Brassiceae</taxon>
        <taxon>Brassica</taxon>
    </lineage>
</organism>
<feature type="compositionally biased region" description="Polar residues" evidence="1">
    <location>
        <begin position="160"/>
        <end position="169"/>
    </location>
</feature>
<protein>
    <recommendedName>
        <fullName evidence="4">Disease resistance protein</fullName>
    </recommendedName>
</protein>
<comment type="caution">
    <text evidence="2">The sequence shown here is derived from an EMBL/GenBank/DDBJ whole genome shotgun (WGS) entry which is preliminary data.</text>
</comment>